<reference evidence="1 2" key="1">
    <citation type="submission" date="2018-12" db="EMBL/GenBank/DDBJ databases">
        <authorList>
            <consortium name="Pathogen Informatics"/>
        </authorList>
    </citation>
    <scope>NUCLEOTIDE SEQUENCE [LARGE SCALE GENOMIC DNA]</scope>
    <source>
        <strain evidence="1 2">NCTC10437</strain>
    </source>
</reference>
<dbReference type="GO" id="GO:0004725">
    <property type="term" value="F:protein tyrosine phosphatase activity"/>
    <property type="evidence" value="ECO:0007669"/>
    <property type="project" value="UniProtKB-EC"/>
</dbReference>
<name>A0A3S4TRF2_MYCAU</name>
<evidence type="ECO:0000313" key="1">
    <source>
        <dbReference type="EMBL" id="VEG51004.1"/>
    </source>
</evidence>
<dbReference type="Proteomes" id="UP000279306">
    <property type="component" value="Chromosome"/>
</dbReference>
<dbReference type="Gene3D" id="3.90.190.10">
    <property type="entry name" value="Protein tyrosine phosphatase superfamily"/>
    <property type="match status" value="1"/>
</dbReference>
<organism evidence="1 2">
    <name type="scientific">Mycolicibacterium aurum</name>
    <name type="common">Mycobacterium aurum</name>
    <dbReference type="NCBI Taxonomy" id="1791"/>
    <lineage>
        <taxon>Bacteria</taxon>
        <taxon>Bacillati</taxon>
        <taxon>Actinomycetota</taxon>
        <taxon>Actinomycetes</taxon>
        <taxon>Mycobacteriales</taxon>
        <taxon>Mycobacteriaceae</taxon>
        <taxon>Mycolicibacterium</taxon>
    </lineage>
</organism>
<dbReference type="InterPro" id="IPR029021">
    <property type="entry name" value="Prot-tyrosine_phosphatase-like"/>
</dbReference>
<sequence length="270" mass="29346">MVAVGTSRGGELSGAWNFRDVSEQTGIAPGRFYRASELSKLDDAGRQTLAGYGVTDVADLRTLRELERHGPGLVPTGVDIHHLPFIETTASDDEAPHEQAFQRMMTDKPDGESVSDAAARYMTEEYQRIAAAPLARQAVNRVVTLLGSDRTVLAHCFAGKDRTGFTIAVVLEAAGVDRDAIMADYLRSNVAVPQLRETILTTIRDRAAEMPEVMEMAEARLTDAVLGVREEYLDTARRTVDSEFGSLTGYLEAAGLTDDDIGRLRTALNG</sequence>
<dbReference type="STRING" id="1791.GCA_001049355_05079"/>
<evidence type="ECO:0000313" key="2">
    <source>
        <dbReference type="Proteomes" id="UP000279306"/>
    </source>
</evidence>
<dbReference type="EMBL" id="LR134356">
    <property type="protein sequence ID" value="VEG51004.1"/>
    <property type="molecule type" value="Genomic_DNA"/>
</dbReference>
<gene>
    <name evidence="1" type="primary">iphP</name>
    <name evidence="1" type="ORF">NCTC10437_00110</name>
</gene>
<dbReference type="SUPFAM" id="SSF52799">
    <property type="entry name" value="(Phosphotyrosine protein) phosphatases II"/>
    <property type="match status" value="1"/>
</dbReference>
<dbReference type="KEGG" id="mauu:NCTC10437_00110"/>
<keyword evidence="2" id="KW-1185">Reference proteome</keyword>
<dbReference type="OrthoDB" id="1188001at2"/>
<keyword evidence="1" id="KW-0378">Hydrolase</keyword>
<accession>A0A3S4TRF2</accession>
<dbReference type="InterPro" id="IPR026893">
    <property type="entry name" value="Tyr/Ser_Pase_IphP-type"/>
</dbReference>
<dbReference type="RefSeq" id="WP_048634919.1">
    <property type="nucleotide sequence ID" value="NZ_CVQQ01000024.1"/>
</dbReference>
<dbReference type="EC" id="3.1.3.48" evidence="1"/>
<dbReference type="Pfam" id="PF13350">
    <property type="entry name" value="Y_phosphatase3"/>
    <property type="match status" value="1"/>
</dbReference>
<protein>
    <submittedName>
        <fullName evidence="1">Protein tyrosine/serine phosphatase</fullName>
        <ecNumber evidence="1">3.1.3.48</ecNumber>
    </submittedName>
</protein>
<proteinExistence type="predicted"/>
<dbReference type="AlphaFoldDB" id="A0A3S4TRF2"/>